<feature type="domain" description="VWFA" evidence="6">
    <location>
        <begin position="51"/>
        <end position="225"/>
    </location>
</feature>
<evidence type="ECO:0000256" key="3">
    <source>
        <dbReference type="ARBA" id="ARBA00022729"/>
    </source>
</evidence>
<reference evidence="7" key="2">
    <citation type="submission" date="2025-08" db="UniProtKB">
        <authorList>
            <consortium name="Ensembl"/>
        </authorList>
    </citation>
    <scope>IDENTIFICATION</scope>
</reference>
<dbReference type="FunFam" id="3.40.50.410:FF:000004">
    <property type="entry name" value="collagen alpha-6(VI) chain"/>
    <property type="match status" value="2"/>
</dbReference>
<dbReference type="Proteomes" id="UP000472263">
    <property type="component" value="Chromosome 16"/>
</dbReference>
<proteinExistence type="predicted"/>
<keyword evidence="5" id="KW-0325">Glycoprotein</keyword>
<evidence type="ECO:0000256" key="2">
    <source>
        <dbReference type="ARBA" id="ARBA00022525"/>
    </source>
</evidence>
<dbReference type="GeneTree" id="ENSGT00940000155619"/>
<feature type="domain" description="VWFA" evidence="6">
    <location>
        <begin position="271"/>
        <end position="441"/>
    </location>
</feature>
<keyword evidence="3" id="KW-0732">Signal</keyword>
<dbReference type="Gene3D" id="3.40.50.410">
    <property type="entry name" value="von Willebrand factor, type A domain"/>
    <property type="match status" value="2"/>
</dbReference>
<evidence type="ECO:0000313" key="8">
    <source>
        <dbReference type="Proteomes" id="UP000472263"/>
    </source>
</evidence>
<dbReference type="SMART" id="SM00327">
    <property type="entry name" value="VWA"/>
    <property type="match status" value="2"/>
</dbReference>
<dbReference type="Ensembl" id="ENSMMDT00005032723.1">
    <property type="protein sequence ID" value="ENSMMDP00005032003.1"/>
    <property type="gene ID" value="ENSMMDG00005015097.1"/>
</dbReference>
<dbReference type="Pfam" id="PF00092">
    <property type="entry name" value="VWA"/>
    <property type="match status" value="2"/>
</dbReference>
<dbReference type="AlphaFoldDB" id="A0A667Z027"/>
<evidence type="ECO:0000313" key="7">
    <source>
        <dbReference type="Ensembl" id="ENSMMDP00005032003.1"/>
    </source>
</evidence>
<dbReference type="InterPro" id="IPR002035">
    <property type="entry name" value="VWF_A"/>
</dbReference>
<evidence type="ECO:0000259" key="6">
    <source>
        <dbReference type="PROSITE" id="PS50234"/>
    </source>
</evidence>
<keyword evidence="2" id="KW-0964">Secreted</keyword>
<dbReference type="PANTHER" id="PTHR24020:SF86">
    <property type="entry name" value="COLLAGEN, TYPE VI, ALPHA 4"/>
    <property type="match status" value="1"/>
</dbReference>
<evidence type="ECO:0000256" key="1">
    <source>
        <dbReference type="ARBA" id="ARBA00004613"/>
    </source>
</evidence>
<reference evidence="7" key="3">
    <citation type="submission" date="2025-09" db="UniProtKB">
        <authorList>
            <consortium name="Ensembl"/>
        </authorList>
    </citation>
    <scope>IDENTIFICATION</scope>
</reference>
<name>A0A667Z027_9TELE</name>
<reference evidence="7" key="1">
    <citation type="submission" date="2019-06" db="EMBL/GenBank/DDBJ databases">
        <authorList>
            <consortium name="Wellcome Sanger Institute Data Sharing"/>
        </authorList>
    </citation>
    <scope>NUCLEOTIDE SEQUENCE [LARGE SCALE GENOMIC DNA]</scope>
</reference>
<accession>A0A667Z027</accession>
<dbReference type="GO" id="GO:0005576">
    <property type="term" value="C:extracellular region"/>
    <property type="evidence" value="ECO:0007669"/>
    <property type="project" value="UniProtKB-SubCell"/>
</dbReference>
<dbReference type="InterPro" id="IPR050525">
    <property type="entry name" value="ECM_Assembly_Org"/>
</dbReference>
<dbReference type="PROSITE" id="PS50234">
    <property type="entry name" value="VWFA"/>
    <property type="match status" value="2"/>
</dbReference>
<sequence length="499" mass="55256">MPALSYSPVTQVAEKTKASASSWLLWSKLVLNVPLTSDYTLSDCKSAKLADIVFIVDESGSITTPNFQLIRSFLHKIVDGLDVNPKRVRVGIITYNDRPTGQVYLNTFNDKSETLQFIKILPYRGGGTNTGAALRFARERVFIKEKGSRKSQGVQQVAVVITDGKSQDAVSQEAADLRRAGVTVYAVGIKDANKTELEQMASYPSKKHVFIVDSFAKLKTLEQSLLSTRLRRVFIGIFDHSSKSALVRSHTDVGREGLALSLRCIQTDEADIFFLIDHSGSIYPKDFSDMKKFIIEFLDTFRIGPQHVRVGVAKYADSPNLEFDLTTYSDAKSLEKAVENIRQIGGGTQTGAALSFMGPNFERAMGSRGHKVPEYLVVITDGKSSDEVKAPAEKLRAQGVIIYAIGVKNADETELVEIAGNPKKTFFVNDFDALKPIKDDITYIHLYQGGNGQCLETLMLSLCVKTHSELESQFCSLVRNCWLTEINYQPPADIFMVCS</sequence>
<evidence type="ECO:0000256" key="4">
    <source>
        <dbReference type="ARBA" id="ARBA00022737"/>
    </source>
</evidence>
<dbReference type="InterPro" id="IPR036465">
    <property type="entry name" value="vWFA_dom_sf"/>
</dbReference>
<dbReference type="PRINTS" id="PR00453">
    <property type="entry name" value="VWFADOMAIN"/>
</dbReference>
<dbReference type="CDD" id="cd01472">
    <property type="entry name" value="vWA_collagen"/>
    <property type="match status" value="2"/>
</dbReference>
<protein>
    <recommendedName>
        <fullName evidence="6">VWFA domain-containing protein</fullName>
    </recommendedName>
</protein>
<evidence type="ECO:0000256" key="5">
    <source>
        <dbReference type="ARBA" id="ARBA00023180"/>
    </source>
</evidence>
<dbReference type="SUPFAM" id="SSF53300">
    <property type="entry name" value="vWA-like"/>
    <property type="match status" value="2"/>
</dbReference>
<keyword evidence="8" id="KW-1185">Reference proteome</keyword>
<organism evidence="7 8">
    <name type="scientific">Myripristis murdjan</name>
    <name type="common">pinecone soldierfish</name>
    <dbReference type="NCBI Taxonomy" id="586833"/>
    <lineage>
        <taxon>Eukaryota</taxon>
        <taxon>Metazoa</taxon>
        <taxon>Chordata</taxon>
        <taxon>Craniata</taxon>
        <taxon>Vertebrata</taxon>
        <taxon>Euteleostomi</taxon>
        <taxon>Actinopterygii</taxon>
        <taxon>Neopterygii</taxon>
        <taxon>Teleostei</taxon>
        <taxon>Neoteleostei</taxon>
        <taxon>Acanthomorphata</taxon>
        <taxon>Holocentriformes</taxon>
        <taxon>Holocentridae</taxon>
        <taxon>Myripristis</taxon>
    </lineage>
</organism>
<comment type="subcellular location">
    <subcellularLocation>
        <location evidence="1">Secreted</location>
    </subcellularLocation>
</comment>
<dbReference type="PANTHER" id="PTHR24020">
    <property type="entry name" value="COLLAGEN ALPHA"/>
    <property type="match status" value="1"/>
</dbReference>
<keyword evidence="4" id="KW-0677">Repeat</keyword>